<dbReference type="Gramene" id="CDF32812">
    <property type="protein sequence ID" value="CDF32812"/>
    <property type="gene ID" value="CHC_T00001426001"/>
</dbReference>
<protein>
    <submittedName>
        <fullName evidence="2">Uncharacterized protein</fullName>
    </submittedName>
</protein>
<sequence length="607" mass="65299">MGAPDVSRYVGPPSFNSFGRNARANIKENAEAGKKYCLSVVEHSCSDACKAFCPWDFVGWSSSDLMFCGTISDPFPKGGGVRIRGRGLYYYNSGVAVSVKRVSDLSVNPWSRARRGWRWRAARATRAAGQFVSLVASGRVRLVGSNEASERDEGPVDVIFDQPLPHLPGWPVPAGCCVVDVRGVEWWQDCRTPLSGGCPAVSIIQTHLYPCGLEPVASGQRAQGLAATAEYGENFLGLPVEQCVKLGEVGSATLLAREADLSYLRAVVVKRGRHDVESDVSSKAGQELIACESDKVLAFTHLDVFWEESVKRVLPRSFTAAALPDAASETDPVLRVCGSTLHEIIDYCLPGERSLANVVTVGDLLTAAGLDTDLAGARTAEEFVLCGDNLDGMPRAIPHTGGSDSSLADLEDLDRRMRELEPLEGESAEPGSSSHAQSEAVVACRGPYFTRDGGASGDCATAEVVLDSHKETRVPTGPVVTEYSRILEGRRRALQSLADARGPGWTDGPDGCHLPSGSRINGSSGLPCNCLFSLKFVEPGEEEGCSICGGSGHHSPNPHHERHAPQNRHPHFTTNTDNALRGDLFRRHVNGHTVYATNYPSRVYARF</sequence>
<proteinExistence type="predicted"/>
<dbReference type="AlphaFoldDB" id="R7Q2K2"/>
<name>R7Q2K2_CHOCR</name>
<accession>R7Q2K2</accession>
<organism evidence="2 3">
    <name type="scientific">Chondrus crispus</name>
    <name type="common">Carrageen Irish moss</name>
    <name type="synonym">Polymorpha crispa</name>
    <dbReference type="NCBI Taxonomy" id="2769"/>
    <lineage>
        <taxon>Eukaryota</taxon>
        <taxon>Rhodophyta</taxon>
        <taxon>Florideophyceae</taxon>
        <taxon>Rhodymeniophycidae</taxon>
        <taxon>Gigartinales</taxon>
        <taxon>Gigartinaceae</taxon>
        <taxon>Chondrus</taxon>
    </lineage>
</organism>
<evidence type="ECO:0000313" key="2">
    <source>
        <dbReference type="EMBL" id="CDF32812.1"/>
    </source>
</evidence>
<keyword evidence="3" id="KW-1185">Reference proteome</keyword>
<dbReference type="KEGG" id="ccp:CHC_T00001426001"/>
<feature type="compositionally biased region" description="Basic residues" evidence="1">
    <location>
        <begin position="556"/>
        <end position="571"/>
    </location>
</feature>
<dbReference type="RefSeq" id="XP_005712613.1">
    <property type="nucleotide sequence ID" value="XM_005712556.1"/>
</dbReference>
<dbReference type="EMBL" id="HG001592">
    <property type="protein sequence ID" value="CDF32812.1"/>
    <property type="molecule type" value="Genomic_DNA"/>
</dbReference>
<reference evidence="3" key="1">
    <citation type="journal article" date="2013" name="Proc. Natl. Acad. Sci. U.S.A.">
        <title>Genome structure and metabolic features in the red seaweed Chondrus crispus shed light on evolution of the Archaeplastida.</title>
        <authorList>
            <person name="Collen J."/>
            <person name="Porcel B."/>
            <person name="Carre W."/>
            <person name="Ball S.G."/>
            <person name="Chaparro C."/>
            <person name="Tonon T."/>
            <person name="Barbeyron T."/>
            <person name="Michel G."/>
            <person name="Noel B."/>
            <person name="Valentin K."/>
            <person name="Elias M."/>
            <person name="Artiguenave F."/>
            <person name="Arun A."/>
            <person name="Aury J.M."/>
            <person name="Barbosa-Neto J.F."/>
            <person name="Bothwell J.H."/>
            <person name="Bouget F.Y."/>
            <person name="Brillet L."/>
            <person name="Cabello-Hurtado F."/>
            <person name="Capella-Gutierrez S."/>
            <person name="Charrier B."/>
            <person name="Cladiere L."/>
            <person name="Cock J.M."/>
            <person name="Coelho S.M."/>
            <person name="Colleoni C."/>
            <person name="Czjzek M."/>
            <person name="Da Silva C."/>
            <person name="Delage L."/>
            <person name="Denoeud F."/>
            <person name="Deschamps P."/>
            <person name="Dittami S.M."/>
            <person name="Gabaldon T."/>
            <person name="Gachon C.M."/>
            <person name="Groisillier A."/>
            <person name="Herve C."/>
            <person name="Jabbari K."/>
            <person name="Katinka M."/>
            <person name="Kloareg B."/>
            <person name="Kowalczyk N."/>
            <person name="Labadie K."/>
            <person name="Leblanc C."/>
            <person name="Lopez P.J."/>
            <person name="McLachlan D.H."/>
            <person name="Meslet-Cladiere L."/>
            <person name="Moustafa A."/>
            <person name="Nehr Z."/>
            <person name="Nyvall Collen P."/>
            <person name="Panaud O."/>
            <person name="Partensky F."/>
            <person name="Poulain J."/>
            <person name="Rensing S.A."/>
            <person name="Rousvoal S."/>
            <person name="Samson G."/>
            <person name="Symeonidi A."/>
            <person name="Weissenbach J."/>
            <person name="Zambounis A."/>
            <person name="Wincker P."/>
            <person name="Boyen C."/>
        </authorList>
    </citation>
    <scope>NUCLEOTIDE SEQUENCE [LARGE SCALE GENOMIC DNA]</scope>
    <source>
        <strain evidence="3">cv. Stackhouse</strain>
    </source>
</reference>
<evidence type="ECO:0000313" key="3">
    <source>
        <dbReference type="Proteomes" id="UP000012073"/>
    </source>
</evidence>
<dbReference type="Proteomes" id="UP000012073">
    <property type="component" value="Unassembled WGS sequence"/>
</dbReference>
<evidence type="ECO:0000256" key="1">
    <source>
        <dbReference type="SAM" id="MobiDB-lite"/>
    </source>
</evidence>
<gene>
    <name evidence="2" type="ORF">CHC_T00001426001</name>
</gene>
<feature type="region of interest" description="Disordered" evidence="1">
    <location>
        <begin position="552"/>
        <end position="578"/>
    </location>
</feature>
<dbReference type="GeneID" id="17320330"/>